<evidence type="ECO:0000313" key="1">
    <source>
        <dbReference type="EMBL" id="KAJ8449744.1"/>
    </source>
</evidence>
<proteinExistence type="predicted"/>
<dbReference type="AlphaFoldDB" id="A0A9Q1QPV4"/>
<name>A0A9Q1QPV4_9CARY</name>
<dbReference type="EMBL" id="JAKOGI010000019">
    <property type="protein sequence ID" value="KAJ8449744.1"/>
    <property type="molecule type" value="Genomic_DNA"/>
</dbReference>
<protein>
    <submittedName>
        <fullName evidence="1">Uncharacterized protein</fullName>
    </submittedName>
</protein>
<keyword evidence="2" id="KW-1185">Reference proteome</keyword>
<comment type="caution">
    <text evidence="1">The sequence shown here is derived from an EMBL/GenBank/DDBJ whole genome shotgun (WGS) entry which is preliminary data.</text>
</comment>
<sequence>MAIVLIALFEGDEDDDDGGTGIPTIGNIQPSDRRPYQTHLSSVVPHSNSNRLHKDLLSICCSESQHRREDEQVQILRLRPSVNQFGLFLHLVALSRFEIQQPRNTGRHTIEVIRSSMIERWWGFLSYWFVEYKAWQPHHYTRCVSIKNMIRDDLNSGSCLEQRQH</sequence>
<dbReference type="Proteomes" id="UP001153076">
    <property type="component" value="Unassembled WGS sequence"/>
</dbReference>
<gene>
    <name evidence="1" type="ORF">Cgig2_001400</name>
</gene>
<organism evidence="1 2">
    <name type="scientific">Carnegiea gigantea</name>
    <dbReference type="NCBI Taxonomy" id="171969"/>
    <lineage>
        <taxon>Eukaryota</taxon>
        <taxon>Viridiplantae</taxon>
        <taxon>Streptophyta</taxon>
        <taxon>Embryophyta</taxon>
        <taxon>Tracheophyta</taxon>
        <taxon>Spermatophyta</taxon>
        <taxon>Magnoliopsida</taxon>
        <taxon>eudicotyledons</taxon>
        <taxon>Gunneridae</taxon>
        <taxon>Pentapetalae</taxon>
        <taxon>Caryophyllales</taxon>
        <taxon>Cactineae</taxon>
        <taxon>Cactaceae</taxon>
        <taxon>Cactoideae</taxon>
        <taxon>Echinocereeae</taxon>
        <taxon>Carnegiea</taxon>
    </lineage>
</organism>
<reference evidence="1" key="1">
    <citation type="submission" date="2022-04" db="EMBL/GenBank/DDBJ databases">
        <title>Carnegiea gigantea Genome sequencing and assembly v2.</title>
        <authorList>
            <person name="Copetti D."/>
            <person name="Sanderson M.J."/>
            <person name="Burquez A."/>
            <person name="Wojciechowski M.F."/>
        </authorList>
    </citation>
    <scope>NUCLEOTIDE SEQUENCE</scope>
    <source>
        <strain evidence="1">SGP5-SGP5p</strain>
        <tissue evidence="1">Aerial part</tissue>
    </source>
</reference>
<evidence type="ECO:0000313" key="2">
    <source>
        <dbReference type="Proteomes" id="UP001153076"/>
    </source>
</evidence>
<accession>A0A9Q1QPV4</accession>